<evidence type="ECO:0000256" key="2">
    <source>
        <dbReference type="ARBA" id="ARBA00022448"/>
    </source>
</evidence>
<keyword evidence="15" id="KW-1185">Reference proteome</keyword>
<evidence type="ECO:0000256" key="1">
    <source>
        <dbReference type="ARBA" id="ARBA00004571"/>
    </source>
</evidence>
<dbReference type="eggNOG" id="COG3637">
    <property type="taxonomic scope" value="Bacteria"/>
</dbReference>
<feature type="domain" description="OmpA-like" evidence="13">
    <location>
        <begin position="334"/>
        <end position="450"/>
    </location>
</feature>
<keyword evidence="8 10" id="KW-0472">Membrane</keyword>
<dbReference type="OrthoDB" id="9805566at2"/>
<keyword evidence="2" id="KW-0813">Transport</keyword>
<dbReference type="RefSeq" id="WP_012529564.1">
    <property type="nucleotide sequence ID" value="NC_011146.1"/>
</dbReference>
<feature type="signal peptide" evidence="12">
    <location>
        <begin position="1"/>
        <end position="26"/>
    </location>
</feature>
<evidence type="ECO:0000256" key="3">
    <source>
        <dbReference type="ARBA" id="ARBA00022452"/>
    </source>
</evidence>
<keyword evidence="6" id="KW-0406">Ion transport</keyword>
<name>B5EH50_CITBB</name>
<dbReference type="PRINTS" id="PR01021">
    <property type="entry name" value="OMPADOMAIN"/>
</dbReference>
<evidence type="ECO:0000256" key="4">
    <source>
        <dbReference type="ARBA" id="ARBA00022692"/>
    </source>
</evidence>
<dbReference type="GO" id="GO:0006811">
    <property type="term" value="P:monoatomic ion transport"/>
    <property type="evidence" value="ECO:0007669"/>
    <property type="project" value="UniProtKB-KW"/>
</dbReference>
<feature type="compositionally biased region" description="Polar residues" evidence="11">
    <location>
        <begin position="200"/>
        <end position="209"/>
    </location>
</feature>
<dbReference type="InterPro" id="IPR036737">
    <property type="entry name" value="OmpA-like_sf"/>
</dbReference>
<dbReference type="SUPFAM" id="SSF56925">
    <property type="entry name" value="OMPA-like"/>
    <property type="match status" value="1"/>
</dbReference>
<reference evidence="14 15" key="2">
    <citation type="journal article" date="2010" name="BMC Genomics">
        <title>The genome of Geobacter bemidjiensis, exemplar for the subsurface clade of Geobacter species that predominate in Fe(III)-reducing subsurface environments.</title>
        <authorList>
            <person name="Aklujkar M."/>
            <person name="Young N.D."/>
            <person name="Holmes D."/>
            <person name="Chavan M."/>
            <person name="Risso C."/>
            <person name="Kiss H.E."/>
            <person name="Han C.S."/>
            <person name="Land M.L."/>
            <person name="Lovley D.R."/>
        </authorList>
    </citation>
    <scope>NUCLEOTIDE SEQUENCE [LARGE SCALE GENOMIC DNA]</scope>
    <source>
        <strain evidence="15">ATCC BAA-1014 / DSM 16622 / JCM 12645 / Bem</strain>
    </source>
</reference>
<dbReference type="STRING" id="404380.Gbem_1132"/>
<dbReference type="Pfam" id="PF13505">
    <property type="entry name" value="OMP_b-brl"/>
    <property type="match status" value="1"/>
</dbReference>
<dbReference type="GO" id="GO:0046930">
    <property type="term" value="C:pore complex"/>
    <property type="evidence" value="ECO:0007669"/>
    <property type="project" value="UniProtKB-KW"/>
</dbReference>
<dbReference type="CDD" id="cd07185">
    <property type="entry name" value="OmpA_C-like"/>
    <property type="match status" value="1"/>
</dbReference>
<reference evidence="14 15" key="1">
    <citation type="submission" date="2008-07" db="EMBL/GenBank/DDBJ databases">
        <title>Complete sequence of Geobacter bemidjiensis BEM.</title>
        <authorList>
            <consortium name="US DOE Joint Genome Institute"/>
            <person name="Lucas S."/>
            <person name="Copeland A."/>
            <person name="Lapidus A."/>
            <person name="Glavina del Rio T."/>
            <person name="Dalin E."/>
            <person name="Tice H."/>
            <person name="Bruce D."/>
            <person name="Goodwin L."/>
            <person name="Pitluck S."/>
            <person name="Kiss H."/>
            <person name="Brettin T."/>
            <person name="Detter J.C."/>
            <person name="Han C."/>
            <person name="Kuske C.R."/>
            <person name="Schmutz J."/>
            <person name="Larimer F."/>
            <person name="Land M."/>
            <person name="Hauser L."/>
            <person name="Kyrpides N."/>
            <person name="Lykidis A."/>
            <person name="Lovley D."/>
            <person name="Richardson P."/>
        </authorList>
    </citation>
    <scope>NUCLEOTIDE SEQUENCE [LARGE SCALE GENOMIC DNA]</scope>
    <source>
        <strain evidence="15">ATCC BAA-1014 / DSM 16622 / JCM 12645 / Bem</strain>
    </source>
</reference>
<comment type="subcellular location">
    <subcellularLocation>
        <location evidence="1">Cell outer membrane</location>
        <topology evidence="1">Multi-pass membrane protein</topology>
    </subcellularLocation>
</comment>
<keyword evidence="3" id="KW-1134">Transmembrane beta strand</keyword>
<evidence type="ECO:0000256" key="10">
    <source>
        <dbReference type="PROSITE-ProRule" id="PRU00473"/>
    </source>
</evidence>
<dbReference type="GO" id="GO:0015288">
    <property type="term" value="F:porin activity"/>
    <property type="evidence" value="ECO:0007669"/>
    <property type="project" value="UniProtKB-KW"/>
</dbReference>
<keyword evidence="9" id="KW-0998">Cell outer membrane</keyword>
<dbReference type="EMBL" id="CP001124">
    <property type="protein sequence ID" value="ACH38152.1"/>
    <property type="molecule type" value="Genomic_DNA"/>
</dbReference>
<evidence type="ECO:0000256" key="6">
    <source>
        <dbReference type="ARBA" id="ARBA00023065"/>
    </source>
</evidence>
<dbReference type="PANTHER" id="PTHR30329:SF21">
    <property type="entry name" value="LIPOPROTEIN YIAD-RELATED"/>
    <property type="match status" value="1"/>
</dbReference>
<evidence type="ECO:0000256" key="8">
    <source>
        <dbReference type="ARBA" id="ARBA00023136"/>
    </source>
</evidence>
<dbReference type="Gene3D" id="3.30.1330.60">
    <property type="entry name" value="OmpA-like domain"/>
    <property type="match status" value="1"/>
</dbReference>
<dbReference type="GO" id="GO:0009279">
    <property type="term" value="C:cell outer membrane"/>
    <property type="evidence" value="ECO:0007669"/>
    <property type="project" value="UniProtKB-SubCell"/>
</dbReference>
<dbReference type="KEGG" id="gbm:Gbem_1132"/>
<dbReference type="InterPro" id="IPR006665">
    <property type="entry name" value="OmpA-like"/>
</dbReference>
<keyword evidence="7" id="KW-0626">Porin</keyword>
<proteinExistence type="predicted"/>
<dbReference type="InterPro" id="IPR050330">
    <property type="entry name" value="Bact_OuterMem_StrucFunc"/>
</dbReference>
<dbReference type="eggNOG" id="COG2885">
    <property type="taxonomic scope" value="Bacteria"/>
</dbReference>
<dbReference type="InterPro" id="IPR011250">
    <property type="entry name" value="OMP/PagP_B-barrel"/>
</dbReference>
<dbReference type="Gene3D" id="2.40.160.20">
    <property type="match status" value="1"/>
</dbReference>
<sequence length="450" mass="47638">MNAITRVFIPPALIALLLILHTQCLAADKYDSFTTTPVVGIFSPGSFSSLKPGLMAGVKIDKQLTDTFGIEGDISMVGADAKSSGSTALYLVTLQTIYPFLERPNLTPFLTFGAGGLIADKGSSSPLVNFGLGAKYFIKKDVAFRFDFRDVAASSQGNSFELTAGVSFVFGGEKKQPRHRARPQIAAATPMTNPAATEASTSLSTQTAKDQPVITHRETPKPVPASPAPATVATTPQSLAVPVIATPGIASSASSVQPPPVAATVATTPQSLAVPVIVTPGIASSASSVQPPPVAAEIAKTAPAPRENDSTEATDQAKQIELEAEKKPASTPSVPVAAPLLKATFEFDCNSYKIRPSFIDVGRKIGLFMKRNPQIIAQIHGHADITGSDDHNLALSEKRAVRTKQYLMKMYNLSADRFEIRTMGSSEPIADNTTEVGRKKNRRALVIILK</sequence>
<evidence type="ECO:0000259" key="13">
    <source>
        <dbReference type="PROSITE" id="PS51123"/>
    </source>
</evidence>
<evidence type="ECO:0000313" key="15">
    <source>
        <dbReference type="Proteomes" id="UP000008825"/>
    </source>
</evidence>
<dbReference type="PANTHER" id="PTHR30329">
    <property type="entry name" value="STATOR ELEMENT OF FLAGELLAR MOTOR COMPLEX"/>
    <property type="match status" value="1"/>
</dbReference>
<dbReference type="PROSITE" id="PS51123">
    <property type="entry name" value="OMPA_2"/>
    <property type="match status" value="1"/>
</dbReference>
<organism evidence="14 15">
    <name type="scientific">Citrifermentans bemidjiense (strain ATCC BAA-1014 / DSM 16622 / JCM 12645 / Bem)</name>
    <name type="common">Geobacter bemidjiensis</name>
    <dbReference type="NCBI Taxonomy" id="404380"/>
    <lineage>
        <taxon>Bacteria</taxon>
        <taxon>Pseudomonadati</taxon>
        <taxon>Thermodesulfobacteriota</taxon>
        <taxon>Desulfuromonadia</taxon>
        <taxon>Geobacterales</taxon>
        <taxon>Geobacteraceae</taxon>
        <taxon>Citrifermentans</taxon>
    </lineage>
</organism>
<gene>
    <name evidence="14" type="ordered locus">Gbem_1132</name>
</gene>
<accession>B5EH50</accession>
<evidence type="ECO:0000256" key="12">
    <source>
        <dbReference type="SAM" id="SignalP"/>
    </source>
</evidence>
<evidence type="ECO:0000256" key="9">
    <source>
        <dbReference type="ARBA" id="ARBA00023237"/>
    </source>
</evidence>
<evidence type="ECO:0000313" key="14">
    <source>
        <dbReference type="EMBL" id="ACH38152.1"/>
    </source>
</evidence>
<dbReference type="Proteomes" id="UP000008825">
    <property type="component" value="Chromosome"/>
</dbReference>
<dbReference type="Pfam" id="PF00691">
    <property type="entry name" value="OmpA"/>
    <property type="match status" value="1"/>
</dbReference>
<feature type="region of interest" description="Disordered" evidence="11">
    <location>
        <begin position="173"/>
        <end position="231"/>
    </location>
</feature>
<evidence type="ECO:0000256" key="7">
    <source>
        <dbReference type="ARBA" id="ARBA00023114"/>
    </source>
</evidence>
<keyword evidence="4" id="KW-0812">Transmembrane</keyword>
<feature type="chain" id="PRO_5002829785" evidence="12">
    <location>
        <begin position="27"/>
        <end position="450"/>
    </location>
</feature>
<dbReference type="InterPro" id="IPR006664">
    <property type="entry name" value="OMP_bac"/>
</dbReference>
<dbReference type="AlphaFoldDB" id="B5EH50"/>
<evidence type="ECO:0000256" key="5">
    <source>
        <dbReference type="ARBA" id="ARBA00022729"/>
    </source>
</evidence>
<dbReference type="InterPro" id="IPR027385">
    <property type="entry name" value="Beta-barrel_OMP"/>
</dbReference>
<protein>
    <submittedName>
        <fullName evidence="14">Peptidoglycan-binding outer membrane protein, OMP_b-brl and OmpA domain-containing</fullName>
    </submittedName>
</protein>
<evidence type="ECO:0000256" key="11">
    <source>
        <dbReference type="SAM" id="MobiDB-lite"/>
    </source>
</evidence>
<dbReference type="SUPFAM" id="SSF103088">
    <property type="entry name" value="OmpA-like"/>
    <property type="match status" value="1"/>
</dbReference>
<dbReference type="HOGENOM" id="CLU_031536_2_0_7"/>
<feature type="compositionally biased region" description="Low complexity" evidence="11">
    <location>
        <begin position="186"/>
        <end position="199"/>
    </location>
</feature>
<keyword evidence="5 12" id="KW-0732">Signal</keyword>